<evidence type="ECO:0000313" key="2">
    <source>
        <dbReference type="EMBL" id="CAB4127438.1"/>
    </source>
</evidence>
<keyword evidence="1" id="KW-1133">Transmembrane helix</keyword>
<sequence>MKIQRWNGKNGIPEMELSEFGHWVTFESHSLALLDANKSSERKWEASCSSDDKIRAEYEEQLSKQQLIIAGLSAALFLIVGVFILNWI</sequence>
<feature type="transmembrane region" description="Helical" evidence="1">
    <location>
        <begin position="67"/>
        <end position="87"/>
    </location>
</feature>
<keyword evidence="1" id="KW-0472">Membrane</keyword>
<evidence type="ECO:0000256" key="1">
    <source>
        <dbReference type="SAM" id="Phobius"/>
    </source>
</evidence>
<gene>
    <name evidence="2" type="ORF">UFOVP84_187</name>
</gene>
<name>A0A6J5KY10_9CAUD</name>
<protein>
    <submittedName>
        <fullName evidence="2">Uncharacterized protein</fullName>
    </submittedName>
</protein>
<accession>A0A6J5KY10</accession>
<reference evidence="2" key="1">
    <citation type="submission" date="2020-04" db="EMBL/GenBank/DDBJ databases">
        <authorList>
            <person name="Chiriac C."/>
            <person name="Salcher M."/>
            <person name="Ghai R."/>
            <person name="Kavagutti S V."/>
        </authorList>
    </citation>
    <scope>NUCLEOTIDE SEQUENCE</scope>
</reference>
<dbReference type="EMBL" id="LR796208">
    <property type="protein sequence ID" value="CAB4127438.1"/>
    <property type="molecule type" value="Genomic_DNA"/>
</dbReference>
<keyword evidence="1" id="KW-0812">Transmembrane</keyword>
<proteinExistence type="predicted"/>
<organism evidence="2">
    <name type="scientific">uncultured Caudovirales phage</name>
    <dbReference type="NCBI Taxonomy" id="2100421"/>
    <lineage>
        <taxon>Viruses</taxon>
        <taxon>Duplodnaviria</taxon>
        <taxon>Heunggongvirae</taxon>
        <taxon>Uroviricota</taxon>
        <taxon>Caudoviricetes</taxon>
        <taxon>Peduoviridae</taxon>
        <taxon>Maltschvirus</taxon>
        <taxon>Maltschvirus maltsch</taxon>
    </lineage>
</organism>